<dbReference type="InterPro" id="IPR008719">
    <property type="entry name" value="N2O_reductase_NosL"/>
</dbReference>
<dbReference type="EMBL" id="CP114028">
    <property type="protein sequence ID" value="WAP66728.1"/>
    <property type="molecule type" value="Genomic_DNA"/>
</dbReference>
<keyword evidence="3" id="KW-1185">Reference proteome</keyword>
<evidence type="ECO:0000256" key="1">
    <source>
        <dbReference type="SAM" id="SignalP"/>
    </source>
</evidence>
<dbReference type="PROSITE" id="PS51257">
    <property type="entry name" value="PROKAR_LIPOPROTEIN"/>
    <property type="match status" value="1"/>
</dbReference>
<dbReference type="Gene3D" id="3.30.70.2050">
    <property type="match status" value="1"/>
</dbReference>
<accession>A0ABY7BU01</accession>
<keyword evidence="2" id="KW-0614">Plasmid</keyword>
<dbReference type="RefSeq" id="WP_268879173.1">
    <property type="nucleotide sequence ID" value="NZ_CP114028.1"/>
</dbReference>
<organism evidence="2 3">
    <name type="scientific">Jiella pelagia</name>
    <dbReference type="NCBI Taxonomy" id="2986949"/>
    <lineage>
        <taxon>Bacteria</taxon>
        <taxon>Pseudomonadati</taxon>
        <taxon>Pseudomonadota</taxon>
        <taxon>Alphaproteobacteria</taxon>
        <taxon>Hyphomicrobiales</taxon>
        <taxon>Aurantimonadaceae</taxon>
        <taxon>Jiella</taxon>
    </lineage>
</organism>
<dbReference type="PANTHER" id="PTHR41247">
    <property type="entry name" value="HTH-TYPE TRANSCRIPTIONAL REPRESSOR YCNK"/>
    <property type="match status" value="1"/>
</dbReference>
<gene>
    <name evidence="2" type="ORF">OH818_00720</name>
</gene>
<geneLocation type="plasmid" evidence="2 3">
    <name>unnamed1</name>
</geneLocation>
<evidence type="ECO:0000313" key="2">
    <source>
        <dbReference type="EMBL" id="WAP66728.1"/>
    </source>
</evidence>
<keyword evidence="1" id="KW-0732">Signal</keyword>
<protein>
    <submittedName>
        <fullName evidence="2">Nitrous oxide reductase accessory protein NosL</fullName>
    </submittedName>
</protein>
<reference evidence="2" key="1">
    <citation type="submission" date="2022-12" db="EMBL/GenBank/DDBJ databases">
        <title>Jiella pelagia sp. nov., isolated from phosphonate enriched culture of Northwest Pacific surface seawater.</title>
        <authorList>
            <person name="Shin D.Y."/>
            <person name="Hwang C.Y."/>
        </authorList>
    </citation>
    <scope>NUCLEOTIDE SEQUENCE</scope>
    <source>
        <strain evidence="2">HL-NP1</strain>
        <plasmid evidence="2">unnamed1</plasmid>
    </source>
</reference>
<dbReference type="Proteomes" id="UP001164020">
    <property type="component" value="Plasmid unnamed1"/>
</dbReference>
<dbReference type="SUPFAM" id="SSF160387">
    <property type="entry name" value="NosL/MerB-like"/>
    <property type="match status" value="1"/>
</dbReference>
<dbReference type="PANTHER" id="PTHR41247:SF1">
    <property type="entry name" value="HTH-TYPE TRANSCRIPTIONAL REPRESSOR YCNK"/>
    <property type="match status" value="1"/>
</dbReference>
<proteinExistence type="predicted"/>
<name>A0ABY7BU01_9HYPH</name>
<feature type="signal peptide" evidence="1">
    <location>
        <begin position="1"/>
        <end position="21"/>
    </location>
</feature>
<sequence length="191" mass="20116">MKSLIVAAALTAALAGLSACSQETDTKPLPVAMTDEAVGHYCQMYVMDHDGPKAQIHLAHTDHPLWFAQVSDAVAYLHDPERDAEIRAVYVSDMGAAPSWGNPGVDNWIDADAASYVIESQRKGGMEVPEAIPFGTREEAEAFIADKGGRLVSLADIPDSYVRAPAMPGAAAGEMGGAQSGRAIPAAHARM</sequence>
<evidence type="ECO:0000313" key="3">
    <source>
        <dbReference type="Proteomes" id="UP001164020"/>
    </source>
</evidence>
<dbReference type="Pfam" id="PF05573">
    <property type="entry name" value="NosL"/>
    <property type="match status" value="1"/>
</dbReference>
<feature type="chain" id="PRO_5046762042" evidence="1">
    <location>
        <begin position="22"/>
        <end position="191"/>
    </location>
</feature>
<dbReference type="Gene3D" id="3.30.70.2060">
    <property type="match status" value="1"/>
</dbReference>